<keyword evidence="8" id="KW-1185">Reference proteome</keyword>
<dbReference type="RefSeq" id="WP_121196134.1">
    <property type="nucleotide sequence ID" value="NZ_RBKU01000001.1"/>
</dbReference>
<reference evidence="7 8" key="1">
    <citation type="submission" date="2018-10" db="EMBL/GenBank/DDBJ databases">
        <title>Genomic Encyclopedia of Archaeal and Bacterial Type Strains, Phase II (KMG-II): from individual species to whole genera.</title>
        <authorList>
            <person name="Goeker M."/>
        </authorList>
    </citation>
    <scope>NUCLEOTIDE SEQUENCE [LARGE SCALE GENOMIC DNA]</scope>
    <source>
        <strain evidence="7 8">DSM 18602</strain>
    </source>
</reference>
<evidence type="ECO:0000313" key="7">
    <source>
        <dbReference type="EMBL" id="RKR80375.1"/>
    </source>
</evidence>
<name>A0A495IUE9_9SPHI</name>
<dbReference type="InterPro" id="IPR058637">
    <property type="entry name" value="YknX-like_C"/>
</dbReference>
<dbReference type="InterPro" id="IPR058792">
    <property type="entry name" value="Beta-barrel_RND_2"/>
</dbReference>
<dbReference type="NCBIfam" id="TIGR01730">
    <property type="entry name" value="RND_mfp"/>
    <property type="match status" value="1"/>
</dbReference>
<comment type="caution">
    <text evidence="7">The sequence shown here is derived from an EMBL/GenBank/DDBJ whole genome shotgun (WGS) entry which is preliminary data.</text>
</comment>
<evidence type="ECO:0000256" key="2">
    <source>
        <dbReference type="SAM" id="Coils"/>
    </source>
</evidence>
<dbReference type="GO" id="GO:1990281">
    <property type="term" value="C:efflux pump complex"/>
    <property type="evidence" value="ECO:0007669"/>
    <property type="project" value="TreeGrafter"/>
</dbReference>
<dbReference type="Pfam" id="PF25917">
    <property type="entry name" value="BSH_RND"/>
    <property type="match status" value="1"/>
</dbReference>
<dbReference type="PANTHER" id="PTHR30469:SF15">
    <property type="entry name" value="HLYD FAMILY OF SECRETION PROTEINS"/>
    <property type="match status" value="1"/>
</dbReference>
<feature type="coiled-coil region" evidence="2">
    <location>
        <begin position="140"/>
        <end position="167"/>
    </location>
</feature>
<evidence type="ECO:0000256" key="3">
    <source>
        <dbReference type="SAM" id="Phobius"/>
    </source>
</evidence>
<evidence type="ECO:0000259" key="4">
    <source>
        <dbReference type="Pfam" id="PF25917"/>
    </source>
</evidence>
<dbReference type="Pfam" id="PF25989">
    <property type="entry name" value="YknX_C"/>
    <property type="match status" value="1"/>
</dbReference>
<proteinExistence type="inferred from homology"/>
<dbReference type="InterPro" id="IPR058625">
    <property type="entry name" value="MdtA-like_BSH"/>
</dbReference>
<keyword evidence="3" id="KW-0472">Membrane</keyword>
<feature type="transmembrane region" description="Helical" evidence="3">
    <location>
        <begin position="7"/>
        <end position="25"/>
    </location>
</feature>
<keyword evidence="3" id="KW-1133">Transmembrane helix</keyword>
<feature type="domain" description="YknX-like C-terminal permuted SH3-like" evidence="6">
    <location>
        <begin position="283"/>
        <end position="349"/>
    </location>
</feature>
<feature type="domain" description="CusB-like beta-barrel" evidence="5">
    <location>
        <begin position="202"/>
        <end position="275"/>
    </location>
</feature>
<dbReference type="Pfam" id="PF25954">
    <property type="entry name" value="Beta-barrel_RND_2"/>
    <property type="match status" value="1"/>
</dbReference>
<organism evidence="7 8">
    <name type="scientific">Mucilaginibacter gracilis</name>
    <dbReference type="NCBI Taxonomy" id="423350"/>
    <lineage>
        <taxon>Bacteria</taxon>
        <taxon>Pseudomonadati</taxon>
        <taxon>Bacteroidota</taxon>
        <taxon>Sphingobacteriia</taxon>
        <taxon>Sphingobacteriales</taxon>
        <taxon>Sphingobacteriaceae</taxon>
        <taxon>Mucilaginibacter</taxon>
    </lineage>
</organism>
<keyword evidence="2" id="KW-0175">Coiled coil</keyword>
<gene>
    <name evidence="7" type="ORF">BDD43_0476</name>
</gene>
<dbReference type="Proteomes" id="UP000268007">
    <property type="component" value="Unassembled WGS sequence"/>
</dbReference>
<dbReference type="AlphaFoldDB" id="A0A495IUE9"/>
<dbReference type="GO" id="GO:0015562">
    <property type="term" value="F:efflux transmembrane transporter activity"/>
    <property type="evidence" value="ECO:0007669"/>
    <property type="project" value="TreeGrafter"/>
</dbReference>
<dbReference type="OrthoDB" id="9784685at2"/>
<dbReference type="Gene3D" id="2.40.50.100">
    <property type="match status" value="2"/>
</dbReference>
<evidence type="ECO:0000259" key="5">
    <source>
        <dbReference type="Pfam" id="PF25954"/>
    </source>
</evidence>
<comment type="similarity">
    <text evidence="1">Belongs to the membrane fusion protein (MFP) (TC 8.A.1) family.</text>
</comment>
<evidence type="ECO:0000256" key="1">
    <source>
        <dbReference type="ARBA" id="ARBA00009477"/>
    </source>
</evidence>
<dbReference type="SUPFAM" id="SSF111369">
    <property type="entry name" value="HlyD-like secretion proteins"/>
    <property type="match status" value="1"/>
</dbReference>
<dbReference type="Gene3D" id="2.40.420.20">
    <property type="match status" value="1"/>
</dbReference>
<dbReference type="EMBL" id="RBKU01000001">
    <property type="protein sequence ID" value="RKR80375.1"/>
    <property type="molecule type" value="Genomic_DNA"/>
</dbReference>
<dbReference type="Gene3D" id="2.40.30.170">
    <property type="match status" value="1"/>
</dbReference>
<protein>
    <submittedName>
        <fullName evidence="7">RND family efflux transporter MFP subunit</fullName>
    </submittedName>
</protein>
<feature type="domain" description="Multidrug resistance protein MdtA-like barrel-sandwich hybrid" evidence="4">
    <location>
        <begin position="70"/>
        <end position="194"/>
    </location>
</feature>
<evidence type="ECO:0000313" key="8">
    <source>
        <dbReference type="Proteomes" id="UP000268007"/>
    </source>
</evidence>
<sequence length="350" mass="37796">MKKSNKIIVIIVLLGLVVFTVFKLLSNKKEVEARVYRPAVNTKAIVQADTVKGADFKIATPFLGAFSPNRAVTIASETSGKVITVGIEEGSMVKTGSLIARLDDGVLRAQLSSAMASLGNNQNTLKRYESAPTGVTQLQMDNARTQVLTSQAQIEQLNTQIKQYTIKAPFTGVVTARNFDLGAIVSPGNPMATLIDIATLKLEISVPEKYIPQFKNGMIMDVKTDVYPDAVFKGVVNYVSSDADVSHNYMVKFLVTNKAQTPLRSGMYGRVTMGSSPLQNAFSIPRSALLGSSKRPQVYIAEQGVARLHDIETGASNDTRIQVTKGLNINDIVITGGLVNLTEGTKVEIK</sequence>
<accession>A0A495IUE9</accession>
<keyword evidence="3" id="KW-0812">Transmembrane</keyword>
<dbReference type="PANTHER" id="PTHR30469">
    <property type="entry name" value="MULTIDRUG RESISTANCE PROTEIN MDTA"/>
    <property type="match status" value="1"/>
</dbReference>
<dbReference type="InterPro" id="IPR006143">
    <property type="entry name" value="RND_pump_MFP"/>
</dbReference>
<evidence type="ECO:0000259" key="6">
    <source>
        <dbReference type="Pfam" id="PF25989"/>
    </source>
</evidence>